<name>A0ABM8ZNX1_9VIBR</name>
<sequence length="100" mass="11587">MINKRFFKTKDEVEVTFELDANQVESAAIVAEFHDWQPVPMKKVAKSKTFKYKTRLPKNEQFQFRYLINDTEWVNDGSADQYIANSFGAENCVITTAEAN</sequence>
<proteinExistence type="predicted"/>
<evidence type="ECO:0000313" key="1">
    <source>
        <dbReference type="EMBL" id="CAH0530086.1"/>
    </source>
</evidence>
<dbReference type="Proteomes" id="UP000838160">
    <property type="component" value="Unassembled WGS sequence"/>
</dbReference>
<evidence type="ECO:0000313" key="2">
    <source>
        <dbReference type="Proteomes" id="UP000838160"/>
    </source>
</evidence>
<dbReference type="InterPro" id="IPR014756">
    <property type="entry name" value="Ig_E-set"/>
</dbReference>
<dbReference type="InterPro" id="IPR013783">
    <property type="entry name" value="Ig-like_fold"/>
</dbReference>
<keyword evidence="2" id="KW-1185">Reference proteome</keyword>
<comment type="caution">
    <text evidence="1">The sequence shown here is derived from an EMBL/GenBank/DDBJ whole genome shotgun (WGS) entry which is preliminary data.</text>
</comment>
<reference evidence="1" key="1">
    <citation type="submission" date="2021-12" db="EMBL/GenBank/DDBJ databases">
        <authorList>
            <person name="Rodrigo-Torres L."/>
            <person name="Arahal R. D."/>
            <person name="Lucena T."/>
        </authorList>
    </citation>
    <scope>NUCLEOTIDE SEQUENCE</scope>
    <source>
        <strain evidence="1">CECT 8226</strain>
    </source>
</reference>
<evidence type="ECO:0008006" key="3">
    <source>
        <dbReference type="Google" id="ProtNLM"/>
    </source>
</evidence>
<organism evidence="1 2">
    <name type="scientific">Vibrio hippocampi</name>
    <dbReference type="NCBI Taxonomy" id="654686"/>
    <lineage>
        <taxon>Bacteria</taxon>
        <taxon>Pseudomonadati</taxon>
        <taxon>Pseudomonadota</taxon>
        <taxon>Gammaproteobacteria</taxon>
        <taxon>Vibrionales</taxon>
        <taxon>Vibrionaceae</taxon>
        <taxon>Vibrio</taxon>
    </lineage>
</organism>
<dbReference type="Gene3D" id="2.60.40.10">
    <property type="entry name" value="Immunoglobulins"/>
    <property type="match status" value="1"/>
</dbReference>
<dbReference type="RefSeq" id="WP_237486598.1">
    <property type="nucleotide sequence ID" value="NZ_CAKLCM010000003.1"/>
</dbReference>
<accession>A0ABM8ZNX1</accession>
<dbReference type="EMBL" id="CAKLCM010000003">
    <property type="protein sequence ID" value="CAH0530086.1"/>
    <property type="molecule type" value="Genomic_DNA"/>
</dbReference>
<dbReference type="SUPFAM" id="SSF81296">
    <property type="entry name" value="E set domains"/>
    <property type="match status" value="1"/>
</dbReference>
<protein>
    <recommendedName>
        <fullName evidence="3">1,4-alpha-glucan branching protein</fullName>
    </recommendedName>
</protein>
<gene>
    <name evidence="1" type="ORF">VHP8226_03814</name>
</gene>
<dbReference type="CDD" id="cd07184">
    <property type="entry name" value="E_set_Isoamylase_like_N"/>
    <property type="match status" value="1"/>
</dbReference>